<name>A0A0A9A7L1_ARUDO</name>
<reference evidence="1" key="1">
    <citation type="submission" date="2014-09" db="EMBL/GenBank/DDBJ databases">
        <authorList>
            <person name="Magalhaes I.L.F."/>
            <person name="Oliveira U."/>
            <person name="Santos F.R."/>
            <person name="Vidigal T.H.D.A."/>
            <person name="Brescovit A.D."/>
            <person name="Santos A.J."/>
        </authorList>
    </citation>
    <scope>NUCLEOTIDE SEQUENCE</scope>
    <source>
        <tissue evidence="1">Shoot tissue taken approximately 20 cm above the soil surface</tissue>
    </source>
</reference>
<proteinExistence type="predicted"/>
<sequence>MKTEFLTKKRAIKCLTSKISTLFCIQSP</sequence>
<organism evidence="1">
    <name type="scientific">Arundo donax</name>
    <name type="common">Giant reed</name>
    <name type="synonym">Donax arundinaceus</name>
    <dbReference type="NCBI Taxonomy" id="35708"/>
    <lineage>
        <taxon>Eukaryota</taxon>
        <taxon>Viridiplantae</taxon>
        <taxon>Streptophyta</taxon>
        <taxon>Embryophyta</taxon>
        <taxon>Tracheophyta</taxon>
        <taxon>Spermatophyta</taxon>
        <taxon>Magnoliopsida</taxon>
        <taxon>Liliopsida</taxon>
        <taxon>Poales</taxon>
        <taxon>Poaceae</taxon>
        <taxon>PACMAD clade</taxon>
        <taxon>Arundinoideae</taxon>
        <taxon>Arundineae</taxon>
        <taxon>Arundo</taxon>
    </lineage>
</organism>
<dbReference type="AlphaFoldDB" id="A0A0A9A7L1"/>
<accession>A0A0A9A7L1</accession>
<dbReference type="EMBL" id="GBRH01254868">
    <property type="protein sequence ID" value="JAD43027.1"/>
    <property type="molecule type" value="Transcribed_RNA"/>
</dbReference>
<protein>
    <submittedName>
        <fullName evidence="1">Uncharacterized protein</fullName>
    </submittedName>
</protein>
<reference evidence="1" key="2">
    <citation type="journal article" date="2015" name="Data Brief">
        <title>Shoot transcriptome of the giant reed, Arundo donax.</title>
        <authorList>
            <person name="Barrero R.A."/>
            <person name="Guerrero F.D."/>
            <person name="Moolhuijzen P."/>
            <person name="Goolsby J.A."/>
            <person name="Tidwell J."/>
            <person name="Bellgard S.E."/>
            <person name="Bellgard M.I."/>
        </authorList>
    </citation>
    <scope>NUCLEOTIDE SEQUENCE</scope>
    <source>
        <tissue evidence="1">Shoot tissue taken approximately 20 cm above the soil surface</tissue>
    </source>
</reference>
<evidence type="ECO:0000313" key="1">
    <source>
        <dbReference type="EMBL" id="JAD43027.1"/>
    </source>
</evidence>